<dbReference type="InterPro" id="IPR025311">
    <property type="entry name" value="DUF4166"/>
</dbReference>
<evidence type="ECO:0000259" key="1">
    <source>
        <dbReference type="Pfam" id="PF13761"/>
    </source>
</evidence>
<gene>
    <name evidence="2" type="ORF">EBB79_12790</name>
</gene>
<dbReference type="KEGG" id="sedi:EBB79_12790"/>
<feature type="domain" description="DUF4166" evidence="1">
    <location>
        <begin position="30"/>
        <end position="208"/>
    </location>
</feature>
<keyword evidence="3" id="KW-1185">Reference proteome</keyword>
<sequence>MPNDPTLHLDFETVDTRFSELLGASMWKELPIAVRRRFGKRVKGGGSVTYQGSVAVMKMNWAGKLLAHAARLVGAPLPFDMSSVGQPAVVIVTEDIAGNGQFWIRQYGRASGFPHVVHSSKRFAGSTGLEEYIGYGIGMALNVEVQDMDLFFKSDHYFLTLLGHRFRLPRCLSPGALVIGHHDMGQGQFRFSLRLKNQLFGDLLEQDAIFQDAKD</sequence>
<reference evidence="2 3" key="1">
    <citation type="submission" date="2018-10" db="EMBL/GenBank/DDBJ databases">
        <title>Parasedimentitalea marina sp. nov., a psychrophilic bacterium isolated from deep seawater of the New Britain Trench.</title>
        <authorList>
            <person name="Cao J."/>
        </authorList>
    </citation>
    <scope>NUCLEOTIDE SEQUENCE [LARGE SCALE GENOMIC DNA]</scope>
    <source>
        <strain evidence="2 3">W43</strain>
    </source>
</reference>
<protein>
    <submittedName>
        <fullName evidence="2">DUF4166 domain-containing protein</fullName>
    </submittedName>
</protein>
<dbReference type="Pfam" id="PF13761">
    <property type="entry name" value="DUF4166"/>
    <property type="match status" value="1"/>
</dbReference>
<dbReference type="OrthoDB" id="8844917at2"/>
<name>A0A3T0N8X8_9RHOB</name>
<organism evidence="2 3">
    <name type="scientific">Parasedimentitalea marina</name>
    <dbReference type="NCBI Taxonomy" id="2483033"/>
    <lineage>
        <taxon>Bacteria</taxon>
        <taxon>Pseudomonadati</taxon>
        <taxon>Pseudomonadota</taxon>
        <taxon>Alphaproteobacteria</taxon>
        <taxon>Rhodobacterales</taxon>
        <taxon>Paracoccaceae</taxon>
        <taxon>Parasedimentitalea</taxon>
    </lineage>
</organism>
<accession>A0A3T0N8X8</accession>
<evidence type="ECO:0000313" key="3">
    <source>
        <dbReference type="Proteomes" id="UP000283063"/>
    </source>
</evidence>
<proteinExistence type="predicted"/>
<dbReference type="Proteomes" id="UP000283063">
    <property type="component" value="Chromosome"/>
</dbReference>
<dbReference type="AlphaFoldDB" id="A0A3T0N8X8"/>
<dbReference type="EMBL" id="CP033219">
    <property type="protein sequence ID" value="AZV80449.1"/>
    <property type="molecule type" value="Genomic_DNA"/>
</dbReference>
<evidence type="ECO:0000313" key="2">
    <source>
        <dbReference type="EMBL" id="AZV80449.1"/>
    </source>
</evidence>